<name>K0RFY9_THAOC</name>
<keyword evidence="3" id="KW-1185">Reference proteome</keyword>
<protein>
    <submittedName>
        <fullName evidence="2">Uncharacterized protein</fullName>
    </submittedName>
</protein>
<proteinExistence type="predicted"/>
<comment type="caution">
    <text evidence="2">The sequence shown here is derived from an EMBL/GenBank/DDBJ whole genome shotgun (WGS) entry which is preliminary data.</text>
</comment>
<evidence type="ECO:0000313" key="3">
    <source>
        <dbReference type="Proteomes" id="UP000266841"/>
    </source>
</evidence>
<dbReference type="AlphaFoldDB" id="K0RFY9"/>
<dbReference type="EMBL" id="AGNL01040347">
    <property type="protein sequence ID" value="EJK52145.1"/>
    <property type="molecule type" value="Genomic_DNA"/>
</dbReference>
<dbReference type="Proteomes" id="UP000266841">
    <property type="component" value="Unassembled WGS sequence"/>
</dbReference>
<sequence length="282" mass="31206">MSYVEAMNAVKPLGELLLCHSHRDLIQQGIASLLELGRTGEMMDSKSFGAHLNEGMNKFASYYSHQCGGVAVSKNEGDDICPTADDGCLGDLTRKNGGSNQGRPRQNRLKPSVEGSNKKRKTPMCSFCQMPGHKKGQKCPSYSTWKQFECTDDEVTELKSMLGSTTLHKFLACPPAIERILKAREEAQETVPWPFNGAHMILVGAYFDCDVPSVATRYGSDPRIDNVLNNIIAVSFLKLGGCELFKDLGGEKTFYLRVHEAQKLIVTKCSGKRRLLNKLPKK</sequence>
<organism evidence="2 3">
    <name type="scientific">Thalassiosira oceanica</name>
    <name type="common">Marine diatom</name>
    <dbReference type="NCBI Taxonomy" id="159749"/>
    <lineage>
        <taxon>Eukaryota</taxon>
        <taxon>Sar</taxon>
        <taxon>Stramenopiles</taxon>
        <taxon>Ochrophyta</taxon>
        <taxon>Bacillariophyta</taxon>
        <taxon>Coscinodiscophyceae</taxon>
        <taxon>Thalassiosirophycidae</taxon>
        <taxon>Thalassiosirales</taxon>
        <taxon>Thalassiosiraceae</taxon>
        <taxon>Thalassiosira</taxon>
    </lineage>
</organism>
<accession>K0RFY9</accession>
<dbReference type="eggNOG" id="ENOG502SS9P">
    <property type="taxonomic scope" value="Eukaryota"/>
</dbReference>
<evidence type="ECO:0000313" key="2">
    <source>
        <dbReference type="EMBL" id="EJK52145.1"/>
    </source>
</evidence>
<reference evidence="2 3" key="1">
    <citation type="journal article" date="2012" name="Genome Biol.">
        <title>Genome and low-iron response of an oceanic diatom adapted to chronic iron limitation.</title>
        <authorList>
            <person name="Lommer M."/>
            <person name="Specht M."/>
            <person name="Roy A.S."/>
            <person name="Kraemer L."/>
            <person name="Andreson R."/>
            <person name="Gutowska M.A."/>
            <person name="Wolf J."/>
            <person name="Bergner S.V."/>
            <person name="Schilhabel M.B."/>
            <person name="Klostermeier U.C."/>
            <person name="Beiko R.G."/>
            <person name="Rosenstiel P."/>
            <person name="Hippler M."/>
            <person name="Laroche J."/>
        </authorList>
    </citation>
    <scope>NUCLEOTIDE SEQUENCE [LARGE SCALE GENOMIC DNA]</scope>
    <source>
        <strain evidence="2 3">CCMP1005</strain>
    </source>
</reference>
<gene>
    <name evidence="2" type="ORF">THAOC_28617</name>
</gene>
<evidence type="ECO:0000256" key="1">
    <source>
        <dbReference type="SAM" id="MobiDB-lite"/>
    </source>
</evidence>
<feature type="region of interest" description="Disordered" evidence="1">
    <location>
        <begin position="92"/>
        <end position="120"/>
    </location>
</feature>